<dbReference type="AlphaFoldDB" id="A0A2S0KMR2"/>
<keyword evidence="2" id="KW-0012">Acyltransferase</keyword>
<dbReference type="EMBL" id="CP027226">
    <property type="protein sequence ID" value="AVM42325.1"/>
    <property type="molecule type" value="Genomic_DNA"/>
</dbReference>
<feature type="domain" description="Phospholipid/glycerol acyltransferase" evidence="3">
    <location>
        <begin position="61"/>
        <end position="179"/>
    </location>
</feature>
<dbReference type="GO" id="GO:0006654">
    <property type="term" value="P:phosphatidic acid biosynthetic process"/>
    <property type="evidence" value="ECO:0007669"/>
    <property type="project" value="TreeGrafter"/>
</dbReference>
<proteinExistence type="predicted"/>
<dbReference type="PANTHER" id="PTHR10434">
    <property type="entry name" value="1-ACYL-SN-GLYCEROL-3-PHOSPHATE ACYLTRANSFERASE"/>
    <property type="match status" value="1"/>
</dbReference>
<gene>
    <name evidence="4" type="ORF">C5Q98_03370</name>
</gene>
<dbReference type="CDD" id="cd07989">
    <property type="entry name" value="LPLAT_AGPAT-like"/>
    <property type="match status" value="1"/>
</dbReference>
<name>A0A2S0KMR2_9FIRM</name>
<dbReference type="PANTHER" id="PTHR10434:SF11">
    <property type="entry name" value="1-ACYL-SN-GLYCEROL-3-PHOSPHATE ACYLTRANSFERASE"/>
    <property type="match status" value="1"/>
</dbReference>
<protein>
    <recommendedName>
        <fullName evidence="3">Phospholipid/glycerol acyltransferase domain-containing protein</fullName>
    </recommendedName>
</protein>
<reference evidence="5" key="1">
    <citation type="submission" date="2018-02" db="EMBL/GenBank/DDBJ databases">
        <authorList>
            <person name="Holder M.E."/>
            <person name="Ajami N.J."/>
            <person name="Petrosino J.F."/>
        </authorList>
    </citation>
    <scope>NUCLEOTIDE SEQUENCE [LARGE SCALE GENOMIC DNA]</scope>
    <source>
        <strain evidence="5">CCUG 47711</strain>
    </source>
</reference>
<keyword evidence="5" id="KW-1185">Reference proteome</keyword>
<accession>A0A2S0KMR2</accession>
<dbReference type="Pfam" id="PF01553">
    <property type="entry name" value="Acyltransferase"/>
    <property type="match status" value="1"/>
</dbReference>
<evidence type="ECO:0000259" key="3">
    <source>
        <dbReference type="SMART" id="SM00563"/>
    </source>
</evidence>
<evidence type="ECO:0000256" key="2">
    <source>
        <dbReference type="ARBA" id="ARBA00023315"/>
    </source>
</evidence>
<dbReference type="SUPFAM" id="SSF69593">
    <property type="entry name" value="Glycerol-3-phosphate (1)-acyltransferase"/>
    <property type="match status" value="1"/>
</dbReference>
<dbReference type="OrthoDB" id="9803035at2"/>
<dbReference type="InterPro" id="IPR002123">
    <property type="entry name" value="Plipid/glycerol_acylTrfase"/>
</dbReference>
<dbReference type="Proteomes" id="UP000237947">
    <property type="component" value="Chromosome"/>
</dbReference>
<dbReference type="RefSeq" id="WP_106012308.1">
    <property type="nucleotide sequence ID" value="NZ_CP027226.1"/>
</dbReference>
<keyword evidence="1" id="KW-0808">Transferase</keyword>
<evidence type="ECO:0000313" key="5">
    <source>
        <dbReference type="Proteomes" id="UP000237947"/>
    </source>
</evidence>
<dbReference type="KEGG" id="fsa:C5Q98_03370"/>
<sequence>MLNEKAKNRVLKNIDKPLPEDDKKMFNFPRRFILGAVRLFINIFYPMEFENLDNLPDDGAAIVAGNHGSNLDAPFLMFAINERKRWGYFVAKESLMRYPLLSNILLKFRVIPVNTSEVEAYSVKAIFNVLKQDKVLAIFPQGTRCKTEEKLAKVAPKTGAISFALRTKTPIIPIAIDSEYKLFKKSRIIFGEPYYIQTDKKRLSEAEMMAESIILMEKIFALMGKEYPLADKEKLTDGILSDLN</sequence>
<organism evidence="4 5">
    <name type="scientific">Fastidiosipila sanguinis</name>
    <dbReference type="NCBI Taxonomy" id="236753"/>
    <lineage>
        <taxon>Bacteria</taxon>
        <taxon>Bacillati</taxon>
        <taxon>Bacillota</taxon>
        <taxon>Clostridia</taxon>
        <taxon>Eubacteriales</taxon>
        <taxon>Oscillospiraceae</taxon>
        <taxon>Fastidiosipila</taxon>
    </lineage>
</organism>
<dbReference type="SMART" id="SM00563">
    <property type="entry name" value="PlsC"/>
    <property type="match status" value="1"/>
</dbReference>
<dbReference type="GO" id="GO:0003841">
    <property type="term" value="F:1-acylglycerol-3-phosphate O-acyltransferase activity"/>
    <property type="evidence" value="ECO:0007669"/>
    <property type="project" value="TreeGrafter"/>
</dbReference>
<evidence type="ECO:0000256" key="1">
    <source>
        <dbReference type="ARBA" id="ARBA00022679"/>
    </source>
</evidence>
<evidence type="ECO:0000313" key="4">
    <source>
        <dbReference type="EMBL" id="AVM42325.1"/>
    </source>
</evidence>